<accession>A0AA86MW42</accession>
<dbReference type="EMBL" id="OX365700">
    <property type="protein sequence ID" value="CAI4030073.1"/>
    <property type="molecule type" value="Genomic_DNA"/>
</dbReference>
<proteinExistence type="predicted"/>
<sequence length="73" mass="8535">MPHSRPMPIVGLRCHELRIPDETATWRIMYRVDSDAIVIAEVFSKKTQATPHQVIETCRRRLRAYDEAANKEE</sequence>
<dbReference type="Proteomes" id="UP001179121">
    <property type="component" value="Chromosome"/>
</dbReference>
<dbReference type="KEGG" id="nti:DNFV4_00497"/>
<protein>
    <submittedName>
        <fullName evidence="1">Uncharacterized protein</fullName>
    </submittedName>
</protein>
<dbReference type="AlphaFoldDB" id="A0AA86MW42"/>
<name>A0AA86MW42_9BACT</name>
<keyword evidence="2" id="KW-1185">Reference proteome</keyword>
<reference evidence="1" key="1">
    <citation type="submission" date="2022-10" db="EMBL/GenBank/DDBJ databases">
        <authorList>
            <person name="Koch H."/>
        </authorList>
    </citation>
    <scope>NUCLEOTIDE SEQUENCE</scope>
    <source>
        <strain evidence="1">DNF</strain>
    </source>
</reference>
<dbReference type="InterPro" id="IPR009241">
    <property type="entry name" value="HigB-like"/>
</dbReference>
<evidence type="ECO:0000313" key="1">
    <source>
        <dbReference type="EMBL" id="CAI4030073.1"/>
    </source>
</evidence>
<organism evidence="1 2">
    <name type="scientific">Nitrospira tepida</name>
    <dbReference type="NCBI Taxonomy" id="2973512"/>
    <lineage>
        <taxon>Bacteria</taxon>
        <taxon>Pseudomonadati</taxon>
        <taxon>Nitrospirota</taxon>
        <taxon>Nitrospiria</taxon>
        <taxon>Nitrospirales</taxon>
        <taxon>Nitrospiraceae</taxon>
        <taxon>Nitrospira</taxon>
    </lineage>
</organism>
<dbReference type="Pfam" id="PF05973">
    <property type="entry name" value="Gp49"/>
    <property type="match status" value="1"/>
</dbReference>
<gene>
    <name evidence="1" type="ORF">DNFV4_00497</name>
</gene>
<evidence type="ECO:0000313" key="2">
    <source>
        <dbReference type="Proteomes" id="UP001179121"/>
    </source>
</evidence>